<reference evidence="2 3" key="1">
    <citation type="submission" date="2016-03" db="EMBL/GenBank/DDBJ databases">
        <authorList>
            <consortium name="Pathogen Informatics"/>
        </authorList>
    </citation>
    <scope>NUCLEOTIDE SEQUENCE [LARGE SCALE GENOMIC DNA]</scope>
    <source>
        <strain evidence="2 3">NCTC13364</strain>
    </source>
</reference>
<feature type="signal peptide" evidence="1">
    <location>
        <begin position="1"/>
        <end position="23"/>
    </location>
</feature>
<accession>A0A157QMX6</accession>
<gene>
    <name evidence="2" type="ORF">SAMEA1982600_03746</name>
</gene>
<dbReference type="Proteomes" id="UP000077037">
    <property type="component" value="Unassembled WGS sequence"/>
</dbReference>
<protein>
    <recommendedName>
        <fullName evidence="4">Ig-like domain-containing protein</fullName>
    </recommendedName>
</protein>
<evidence type="ECO:0000256" key="1">
    <source>
        <dbReference type="SAM" id="SignalP"/>
    </source>
</evidence>
<name>A0A157QMX6_9BORD</name>
<dbReference type="EMBL" id="FKBS01000025">
    <property type="protein sequence ID" value="SAI46964.1"/>
    <property type="molecule type" value="Genomic_DNA"/>
</dbReference>
<feature type="chain" id="PRO_5007615296" description="Ig-like domain-containing protein" evidence="1">
    <location>
        <begin position="24"/>
        <end position="220"/>
    </location>
</feature>
<dbReference type="OrthoDB" id="6863456at2"/>
<keyword evidence="1" id="KW-0732">Signal</keyword>
<proteinExistence type="predicted"/>
<evidence type="ECO:0008006" key="4">
    <source>
        <dbReference type="Google" id="ProtNLM"/>
    </source>
</evidence>
<evidence type="ECO:0000313" key="2">
    <source>
        <dbReference type="EMBL" id="SAI46964.1"/>
    </source>
</evidence>
<evidence type="ECO:0000313" key="3">
    <source>
        <dbReference type="Proteomes" id="UP000077037"/>
    </source>
</evidence>
<sequence>MNLPRLLVALTAAFALHVGTAAAAPGYSDDPEVAGLRQMVCAAKGGVDITDQGTLTLGSDVSSAVVCAGAANPAAAGTAVTPTADVQPLALCGQFSSVCASLYPPSGTYTITSSNPTFTTSCSADVNVRSRPGGGTSTGTSTLNCRAYTPGGSAVGCNVNWSGPSSFPVGVRTNVSVSFDCLVAGPGSRGTVADFSYQDATYGAVRADGQQTSSLTIVLQ</sequence>
<dbReference type="RefSeq" id="WP_156523152.1">
    <property type="nucleotide sequence ID" value="NZ_FKBS01000025.1"/>
</dbReference>
<dbReference type="AlphaFoldDB" id="A0A157QMX6"/>
<organism evidence="2 3">
    <name type="scientific">Bordetella ansorpii</name>
    <dbReference type="NCBI Taxonomy" id="288768"/>
    <lineage>
        <taxon>Bacteria</taxon>
        <taxon>Pseudomonadati</taxon>
        <taxon>Pseudomonadota</taxon>
        <taxon>Betaproteobacteria</taxon>
        <taxon>Burkholderiales</taxon>
        <taxon>Alcaligenaceae</taxon>
        <taxon>Bordetella</taxon>
    </lineage>
</organism>